<dbReference type="AlphaFoldDB" id="A0A6S6ZMH3"/>
<dbReference type="InterPro" id="IPR029063">
    <property type="entry name" value="SAM-dependent_MTases_sf"/>
</dbReference>
<organism evidence="1 2">
    <name type="scientific">Achromobacter pestifer</name>
    <dbReference type="NCBI Taxonomy" id="1353889"/>
    <lineage>
        <taxon>Bacteria</taxon>
        <taxon>Pseudomonadati</taxon>
        <taxon>Pseudomonadota</taxon>
        <taxon>Betaproteobacteria</taxon>
        <taxon>Burkholderiales</taxon>
        <taxon>Alcaligenaceae</taxon>
        <taxon>Achromobacter</taxon>
    </lineage>
</organism>
<gene>
    <name evidence="1" type="ORF">LMG3431_04703</name>
</gene>
<dbReference type="Proteomes" id="UP000494108">
    <property type="component" value="Unassembled WGS sequence"/>
</dbReference>
<evidence type="ECO:0000313" key="1">
    <source>
        <dbReference type="EMBL" id="CAB3687781.1"/>
    </source>
</evidence>
<dbReference type="SUPFAM" id="SSF53335">
    <property type="entry name" value="S-adenosyl-L-methionine-dependent methyltransferases"/>
    <property type="match status" value="1"/>
</dbReference>
<evidence type="ECO:0000313" key="2">
    <source>
        <dbReference type="Proteomes" id="UP000494108"/>
    </source>
</evidence>
<dbReference type="RefSeq" id="WP_175176996.1">
    <property type="nucleotide sequence ID" value="NZ_CADIJX010000007.1"/>
</dbReference>
<evidence type="ECO:0008006" key="3">
    <source>
        <dbReference type="Google" id="ProtNLM"/>
    </source>
</evidence>
<name>A0A6S6ZMH3_9BURK</name>
<accession>A0A6S6ZMH3</accession>
<proteinExistence type="predicted"/>
<sequence length="354" mass="39776">MVQDSLRELYGHHAGKVSDKWEIYLDEYERTLEPHRDQPVHLLEIGIQNGGSLEIWLSYFSNVVRLIGCDINPDCAKLTYADPRIRVIVGDANTPDTYNAITGECEQFDIIIDDGSHRSGDIVKSFCLYFPTLAESGTFIVEDLHCSYWSEFDGGLFHPYSSLSFFKLLADVVNFEHWGIDTLDRLGPLNGILSHYGCTLSAESLAQVRSVEFVNSICVIRKRPASSNALGRRIVAGREEAVIPGHIPLHGTRFSLQDVPSQTGNPWSTRTVPPAESIIQTEQLLQAARDEIIERDAEIHRNNQTIRNLERKLHSEEDKAAGAALINAALLRSKSWRLTAPLRWVAGMARHLFK</sequence>
<protein>
    <recommendedName>
        <fullName evidence="3">Class I SAM-dependent methyltransferase</fullName>
    </recommendedName>
</protein>
<keyword evidence="2" id="KW-1185">Reference proteome</keyword>
<reference evidence="1 2" key="1">
    <citation type="submission" date="2020-04" db="EMBL/GenBank/DDBJ databases">
        <authorList>
            <person name="De Canck E."/>
        </authorList>
    </citation>
    <scope>NUCLEOTIDE SEQUENCE [LARGE SCALE GENOMIC DNA]</scope>
    <source>
        <strain evidence="1 2">LMG 3431</strain>
    </source>
</reference>
<dbReference type="EMBL" id="CADIJX010000007">
    <property type="protein sequence ID" value="CAB3687781.1"/>
    <property type="molecule type" value="Genomic_DNA"/>
</dbReference>
<dbReference type="Pfam" id="PF13578">
    <property type="entry name" value="Methyltransf_24"/>
    <property type="match status" value="1"/>
</dbReference>
<dbReference type="Gene3D" id="3.40.50.150">
    <property type="entry name" value="Vaccinia Virus protein VP39"/>
    <property type="match status" value="1"/>
</dbReference>